<protein>
    <submittedName>
        <fullName evidence="1">Uncharacterized protein</fullName>
    </submittedName>
</protein>
<dbReference type="EMBL" id="VFPD01000001">
    <property type="protein sequence ID" value="TQM21753.1"/>
    <property type="molecule type" value="Genomic_DNA"/>
</dbReference>
<gene>
    <name evidence="1" type="ORF">FB551_1447</name>
</gene>
<accession>A0A543EJL3</accession>
<proteinExistence type="predicted"/>
<reference evidence="1 2" key="1">
    <citation type="submission" date="2019-06" db="EMBL/GenBank/DDBJ databases">
        <title>Sorghum-associated microbial communities from plants grown in Nebraska, USA.</title>
        <authorList>
            <person name="Schachtman D."/>
        </authorList>
    </citation>
    <scope>NUCLEOTIDE SEQUENCE [LARGE SCALE GENOMIC DNA]</scope>
    <source>
        <strain evidence="1 2">110</strain>
    </source>
</reference>
<keyword evidence="2" id="KW-1185">Reference proteome</keyword>
<sequence>MEYNYFHGAILIDRDYDLSKDFIIREMIKKKYYYFHPNIFSLGESEYPYFYENILISFGRTAKYFVDNEIELKAFLKEFEDILSNLDFETAQITFQASYADYKLFWINKEKLINRPGDALETTLLYFEENQVRYYETEKLYFGLGEIDLFTGYVFDKYDDERVIDFDRKYPGFVYP</sequence>
<dbReference type="AlphaFoldDB" id="A0A543EJL3"/>
<comment type="caution">
    <text evidence="1">The sequence shown here is derived from an EMBL/GenBank/DDBJ whole genome shotgun (WGS) entry which is preliminary data.</text>
</comment>
<evidence type="ECO:0000313" key="2">
    <source>
        <dbReference type="Proteomes" id="UP000316437"/>
    </source>
</evidence>
<name>A0A543EJL3_9FLAO</name>
<dbReference type="RefSeq" id="WP_142016365.1">
    <property type="nucleotide sequence ID" value="NZ_VFPD01000001.1"/>
</dbReference>
<organism evidence="1 2">
    <name type="scientific">Chryseobacterium aquifrigidense</name>
    <dbReference type="NCBI Taxonomy" id="558021"/>
    <lineage>
        <taxon>Bacteria</taxon>
        <taxon>Pseudomonadati</taxon>
        <taxon>Bacteroidota</taxon>
        <taxon>Flavobacteriia</taxon>
        <taxon>Flavobacteriales</taxon>
        <taxon>Weeksellaceae</taxon>
        <taxon>Chryseobacterium group</taxon>
        <taxon>Chryseobacterium</taxon>
    </lineage>
</organism>
<evidence type="ECO:0000313" key="1">
    <source>
        <dbReference type="EMBL" id="TQM21753.1"/>
    </source>
</evidence>
<dbReference type="Proteomes" id="UP000316437">
    <property type="component" value="Unassembled WGS sequence"/>
</dbReference>